<evidence type="ECO:0000256" key="1">
    <source>
        <dbReference type="ARBA" id="ARBA00006139"/>
    </source>
</evidence>
<evidence type="ECO:0000256" key="7">
    <source>
        <dbReference type="ARBA" id="ARBA00022989"/>
    </source>
</evidence>
<evidence type="ECO:0000256" key="9">
    <source>
        <dbReference type="HAMAP-Rule" id="MF_00161"/>
    </source>
</evidence>
<feature type="transmembrane region" description="Helical" evidence="9">
    <location>
        <begin position="124"/>
        <end position="145"/>
    </location>
</feature>
<dbReference type="PRINTS" id="PR00781">
    <property type="entry name" value="LIPOSIGPTASE"/>
</dbReference>
<keyword evidence="7 9" id="KW-1133">Transmembrane helix</keyword>
<evidence type="ECO:0000256" key="4">
    <source>
        <dbReference type="ARBA" id="ARBA00022692"/>
    </source>
</evidence>
<dbReference type="PROSITE" id="PS00855">
    <property type="entry name" value="SPASE_II"/>
    <property type="match status" value="1"/>
</dbReference>
<keyword evidence="6 9" id="KW-0378">Hydrolase</keyword>
<dbReference type="NCBIfam" id="TIGR00077">
    <property type="entry name" value="lspA"/>
    <property type="match status" value="1"/>
</dbReference>
<keyword evidence="12" id="KW-0449">Lipoprotein</keyword>
<protein>
    <recommendedName>
        <fullName evidence="9">Lipoprotein signal peptidase</fullName>
        <ecNumber evidence="9">3.4.23.36</ecNumber>
    </recommendedName>
    <alternativeName>
        <fullName evidence="9">Prolipoprotein signal peptidase</fullName>
    </alternativeName>
    <alternativeName>
        <fullName evidence="9">Signal peptidase II</fullName>
        <shortName evidence="9">SPase II</shortName>
    </alternativeName>
</protein>
<proteinExistence type="inferred from homology"/>
<feature type="active site" evidence="9">
    <location>
        <position position="130"/>
    </location>
</feature>
<feature type="transmembrane region" description="Helical" evidence="9">
    <location>
        <begin position="61"/>
        <end position="79"/>
    </location>
</feature>
<evidence type="ECO:0000313" key="13">
    <source>
        <dbReference type="Proteomes" id="UP000254082"/>
    </source>
</evidence>
<evidence type="ECO:0000256" key="5">
    <source>
        <dbReference type="ARBA" id="ARBA00022750"/>
    </source>
</evidence>
<keyword evidence="8 9" id="KW-0472">Membrane</keyword>
<dbReference type="Proteomes" id="UP000254082">
    <property type="component" value="Unassembled WGS sequence"/>
</dbReference>
<evidence type="ECO:0000256" key="11">
    <source>
        <dbReference type="RuleBase" id="RU004181"/>
    </source>
</evidence>
<comment type="caution">
    <text evidence="9">Lacks conserved residue(s) required for the propagation of feature annotation.</text>
</comment>
<evidence type="ECO:0000256" key="8">
    <source>
        <dbReference type="ARBA" id="ARBA00023136"/>
    </source>
</evidence>
<evidence type="ECO:0000313" key="12">
    <source>
        <dbReference type="EMBL" id="SUN36512.1"/>
    </source>
</evidence>
<evidence type="ECO:0000256" key="6">
    <source>
        <dbReference type="ARBA" id="ARBA00022801"/>
    </source>
</evidence>
<comment type="catalytic activity">
    <reaction evidence="9 10">
        <text>Release of signal peptides from bacterial membrane prolipoproteins. Hydrolyzes -Xaa-Yaa-Zaa-|-(S,diacylglyceryl)Cys-, in which Xaa is hydrophobic (preferably Leu), and Yaa (Ala or Ser) and Zaa (Gly or Ala) have small, neutral side chains.</text>
        <dbReference type="EC" id="3.4.23.36"/>
    </reaction>
</comment>
<sequence length="154" mass="17665">MRKIIIPLAVLLLVVLDQWSKFWAVGHIPKNGSQKFLPRIFSLTYVRNYGAAFSILQNQQWFFTLITILVVGLAIWYLYKHLTGSFWLLASLSLIISGGLGNFIDRLRLGYVVDMVHLDFMDFAIFNLADSCLSVGVFLLIIAFWREEQDGSHH</sequence>
<dbReference type="GO" id="GO:0005886">
    <property type="term" value="C:plasma membrane"/>
    <property type="evidence" value="ECO:0007669"/>
    <property type="project" value="UniProtKB-SubCell"/>
</dbReference>
<keyword evidence="13" id="KW-1185">Reference proteome</keyword>
<comment type="function">
    <text evidence="9 10">This protein specifically catalyzes the removal of signal peptides from prolipoproteins.</text>
</comment>
<keyword evidence="4 9" id="KW-0812">Transmembrane</keyword>
<dbReference type="AlphaFoldDB" id="A0A380JGE5"/>
<dbReference type="GO" id="GO:0004190">
    <property type="term" value="F:aspartic-type endopeptidase activity"/>
    <property type="evidence" value="ECO:0007669"/>
    <property type="project" value="UniProtKB-UniRule"/>
</dbReference>
<keyword evidence="5 9" id="KW-0064">Aspartyl protease</keyword>
<dbReference type="InterPro" id="IPR001872">
    <property type="entry name" value="Peptidase_A8"/>
</dbReference>
<evidence type="ECO:0000256" key="3">
    <source>
        <dbReference type="ARBA" id="ARBA00022670"/>
    </source>
</evidence>
<comment type="subcellular location">
    <subcellularLocation>
        <location evidence="9">Cell membrane</location>
        <topology evidence="9">Multi-pass membrane protein</topology>
    </subcellularLocation>
</comment>
<keyword evidence="3 9" id="KW-0645">Protease</keyword>
<dbReference type="HAMAP" id="MF_00161">
    <property type="entry name" value="LspA"/>
    <property type="match status" value="1"/>
</dbReference>
<dbReference type="PANTHER" id="PTHR33695:SF1">
    <property type="entry name" value="LIPOPROTEIN SIGNAL PEPTIDASE"/>
    <property type="match status" value="1"/>
</dbReference>
<gene>
    <name evidence="9 12" type="primary">lspA</name>
    <name evidence="12" type="ORF">NCTC11391_01515</name>
</gene>
<dbReference type="OrthoDB" id="9810259at2"/>
<dbReference type="RefSeq" id="WP_115325081.1">
    <property type="nucleotide sequence ID" value="NZ_UHFA01000002.1"/>
</dbReference>
<evidence type="ECO:0000256" key="2">
    <source>
        <dbReference type="ARBA" id="ARBA00022475"/>
    </source>
</evidence>
<dbReference type="EMBL" id="UHFA01000002">
    <property type="protein sequence ID" value="SUN36512.1"/>
    <property type="molecule type" value="Genomic_DNA"/>
</dbReference>
<comment type="similarity">
    <text evidence="1 9 11">Belongs to the peptidase A8 family.</text>
</comment>
<dbReference type="Pfam" id="PF01252">
    <property type="entry name" value="Peptidase_A8"/>
    <property type="match status" value="1"/>
</dbReference>
<accession>A0A380JGE5</accession>
<dbReference type="GO" id="GO:0006508">
    <property type="term" value="P:proteolysis"/>
    <property type="evidence" value="ECO:0007669"/>
    <property type="project" value="UniProtKB-KW"/>
</dbReference>
<dbReference type="PANTHER" id="PTHR33695">
    <property type="entry name" value="LIPOPROTEIN SIGNAL PEPTIDASE"/>
    <property type="match status" value="1"/>
</dbReference>
<reference evidence="12 13" key="1">
    <citation type="submission" date="2018-06" db="EMBL/GenBank/DDBJ databases">
        <authorList>
            <consortium name="Pathogen Informatics"/>
            <person name="Doyle S."/>
        </authorList>
    </citation>
    <scope>NUCLEOTIDE SEQUENCE [LARGE SCALE GENOMIC DNA]</scope>
    <source>
        <strain evidence="13">NCTC 11391</strain>
    </source>
</reference>
<feature type="transmembrane region" description="Helical" evidence="9">
    <location>
        <begin position="86"/>
        <end position="104"/>
    </location>
</feature>
<keyword evidence="2 9" id="KW-1003">Cell membrane</keyword>
<comment type="pathway">
    <text evidence="9">Protein modification; lipoprotein biosynthesis (signal peptide cleavage).</text>
</comment>
<name>A0A380JGE5_STRDO</name>
<evidence type="ECO:0000256" key="10">
    <source>
        <dbReference type="RuleBase" id="RU000594"/>
    </source>
</evidence>
<feature type="active site" evidence="9">
    <location>
        <position position="114"/>
    </location>
</feature>
<dbReference type="UniPathway" id="UPA00665"/>
<dbReference type="EC" id="3.4.23.36" evidence="9"/>
<organism evidence="12 13">
    <name type="scientific">Streptococcus downei MFe28</name>
    <dbReference type="NCBI Taxonomy" id="764290"/>
    <lineage>
        <taxon>Bacteria</taxon>
        <taxon>Bacillati</taxon>
        <taxon>Bacillota</taxon>
        <taxon>Bacilli</taxon>
        <taxon>Lactobacillales</taxon>
        <taxon>Streptococcaceae</taxon>
        <taxon>Streptococcus</taxon>
    </lineage>
</organism>